<dbReference type="InterPro" id="IPR018957">
    <property type="entry name" value="Znf_C3HC4_RING-type"/>
</dbReference>
<dbReference type="PROSITE" id="PS00518">
    <property type="entry name" value="ZF_RING_1"/>
    <property type="match status" value="1"/>
</dbReference>
<dbReference type="GO" id="GO:0140082">
    <property type="term" value="F:SUMO-ubiquitin ligase activity"/>
    <property type="evidence" value="ECO:0007669"/>
    <property type="project" value="TreeGrafter"/>
</dbReference>
<dbReference type="Pfam" id="PF00097">
    <property type="entry name" value="zf-C3HC4"/>
    <property type="match status" value="1"/>
</dbReference>
<reference evidence="8 10" key="2">
    <citation type="submission" date="2018-07" db="EMBL/GenBank/DDBJ databases">
        <title>Draft Genome Assemblies for Five Robust Yarrowia lipolytica Strains Exhibiting High Lipid Production and Pentose Sugar Utilization and Sugar Alcohol Secretion from Undetoxified Lignocellulosic Biomass Hydrolysates.</title>
        <authorList>
            <consortium name="DOE Joint Genome Institute"/>
            <person name="Walker C."/>
            <person name="Ryu S."/>
            <person name="Na H."/>
            <person name="Zane M."/>
            <person name="LaButti K."/>
            <person name="Lipzen A."/>
            <person name="Haridas S."/>
            <person name="Barry K."/>
            <person name="Grigoriev I.V."/>
            <person name="Quarterman J."/>
            <person name="Slininger P."/>
            <person name="Dien B."/>
            <person name="Trinh C.T."/>
        </authorList>
    </citation>
    <scope>NUCLEOTIDE SEQUENCE [LARGE SCALE GENOMIC DNA]</scope>
    <source>
        <strain evidence="8 10">YB392</strain>
    </source>
</reference>
<evidence type="ECO:0000313" key="8">
    <source>
        <dbReference type="EMBL" id="RDW23813.1"/>
    </source>
</evidence>
<dbReference type="EMBL" id="CP017556">
    <property type="protein sequence ID" value="AOW03886.1"/>
    <property type="molecule type" value="Genomic_DNA"/>
</dbReference>
<dbReference type="GO" id="GO:0033768">
    <property type="term" value="C:SUMO-targeted ubiquitin ligase complex"/>
    <property type="evidence" value="ECO:0007669"/>
    <property type="project" value="TreeGrafter"/>
</dbReference>
<evidence type="ECO:0000313" key="9">
    <source>
        <dbReference type="Proteomes" id="UP000182444"/>
    </source>
</evidence>
<dbReference type="GO" id="GO:0006511">
    <property type="term" value="P:ubiquitin-dependent protein catabolic process"/>
    <property type="evidence" value="ECO:0007669"/>
    <property type="project" value="TreeGrafter"/>
</dbReference>
<dbReference type="GO" id="GO:0008270">
    <property type="term" value="F:zinc ion binding"/>
    <property type="evidence" value="ECO:0007669"/>
    <property type="project" value="UniProtKB-KW"/>
</dbReference>
<dbReference type="eggNOG" id="KOG2164">
    <property type="taxonomic scope" value="Eukaryota"/>
</dbReference>
<dbReference type="GeneID" id="2910432"/>
<protein>
    <recommendedName>
        <fullName evidence="6">RING-type domain-containing protein</fullName>
    </recommendedName>
</protein>
<keyword evidence="3" id="KW-0862">Zinc</keyword>
<keyword evidence="2 4" id="KW-0863">Zinc-finger</keyword>
<dbReference type="GO" id="GO:0032183">
    <property type="term" value="F:SUMO binding"/>
    <property type="evidence" value="ECO:0007669"/>
    <property type="project" value="TreeGrafter"/>
</dbReference>
<dbReference type="VEuPathDB" id="FungiDB:YALI1_D13251g"/>
<dbReference type="PANTHER" id="PTHR47094">
    <property type="entry name" value="ELFLESS, ISOFORM B"/>
    <property type="match status" value="1"/>
</dbReference>
<proteinExistence type="predicted"/>
<evidence type="ECO:0000256" key="5">
    <source>
        <dbReference type="SAM" id="MobiDB-lite"/>
    </source>
</evidence>
<dbReference type="PANTHER" id="PTHR47094:SF1">
    <property type="entry name" value="RING-TYPE E3 UBIQUITIN TRANSFERASE"/>
    <property type="match status" value="1"/>
</dbReference>
<keyword evidence="1" id="KW-0479">Metal-binding</keyword>
<dbReference type="KEGG" id="yli:2910432"/>
<dbReference type="SMART" id="SM00184">
    <property type="entry name" value="RING"/>
    <property type="match status" value="1"/>
</dbReference>
<feature type="compositionally biased region" description="Acidic residues" evidence="5">
    <location>
        <begin position="112"/>
        <end position="125"/>
    </location>
</feature>
<dbReference type="AlphaFoldDB" id="A0A1H6Q6Y2"/>
<evidence type="ECO:0000313" key="7">
    <source>
        <dbReference type="EMBL" id="AOW03886.1"/>
    </source>
</evidence>
<evidence type="ECO:0000256" key="3">
    <source>
        <dbReference type="ARBA" id="ARBA00022833"/>
    </source>
</evidence>
<dbReference type="InterPro" id="IPR049627">
    <property type="entry name" value="SLX8"/>
</dbReference>
<evidence type="ECO:0000259" key="6">
    <source>
        <dbReference type="PROSITE" id="PS50089"/>
    </source>
</evidence>
<name>A0A1H6Q6Y2_YARLL</name>
<dbReference type="InterPro" id="IPR017907">
    <property type="entry name" value="Znf_RING_CS"/>
</dbReference>
<dbReference type="Proteomes" id="UP000182444">
    <property type="component" value="Chromosome 1D"/>
</dbReference>
<dbReference type="Proteomes" id="UP000256601">
    <property type="component" value="Unassembled WGS sequence"/>
</dbReference>
<sequence length="254" mass="28236">MSSTILFSSRFTRRLSLLTISHTPNQVSPVLKPKQSPFFSPTKHHTKLQTVHRQQVQRQAMSGTPLSVHSSASTPESRMLTINDTDTDNSSQPLYIDSGDEETHNVIDLDASDASDYDSNDDDGLDLSAPPPDQHSKLREVKCPICLEPPDRLCVTECGHLYCGDCVFKALSSGVRASDSVGECSICRKSVVYKNVVFLETRMGPLLKDDDDEYETDDSIEDDRNVKVQKMHESLTYDLDEVDTLDLTPSLPDA</sequence>
<accession>A0A1H6Q6Y2</accession>
<organism evidence="7 9">
    <name type="scientific">Yarrowia lipolytica</name>
    <name type="common">Candida lipolytica</name>
    <dbReference type="NCBI Taxonomy" id="4952"/>
    <lineage>
        <taxon>Eukaryota</taxon>
        <taxon>Fungi</taxon>
        <taxon>Dikarya</taxon>
        <taxon>Ascomycota</taxon>
        <taxon>Saccharomycotina</taxon>
        <taxon>Dipodascomycetes</taxon>
        <taxon>Dipodascales</taxon>
        <taxon>Dipodascales incertae sedis</taxon>
        <taxon>Yarrowia</taxon>
    </lineage>
</organism>
<evidence type="ECO:0000256" key="1">
    <source>
        <dbReference type="ARBA" id="ARBA00022723"/>
    </source>
</evidence>
<gene>
    <name evidence="8" type="ORF">B0I71DRAFT_135304</name>
    <name evidence="7" type="ORF">YALI1_D13251g</name>
</gene>
<dbReference type="InterPro" id="IPR013083">
    <property type="entry name" value="Znf_RING/FYVE/PHD"/>
</dbReference>
<dbReference type="GO" id="GO:0061630">
    <property type="term" value="F:ubiquitin protein ligase activity"/>
    <property type="evidence" value="ECO:0007669"/>
    <property type="project" value="InterPro"/>
</dbReference>
<feature type="domain" description="RING-type" evidence="6">
    <location>
        <begin position="143"/>
        <end position="188"/>
    </location>
</feature>
<dbReference type="Gene3D" id="3.30.40.10">
    <property type="entry name" value="Zinc/RING finger domain, C3HC4 (zinc finger)"/>
    <property type="match status" value="1"/>
</dbReference>
<dbReference type="EMBL" id="KZ859063">
    <property type="protein sequence ID" value="RDW23813.1"/>
    <property type="molecule type" value="Genomic_DNA"/>
</dbReference>
<feature type="compositionally biased region" description="Polar residues" evidence="5">
    <location>
        <begin position="55"/>
        <end position="93"/>
    </location>
</feature>
<dbReference type="UniPathway" id="UPA00143"/>
<evidence type="ECO:0000256" key="2">
    <source>
        <dbReference type="ARBA" id="ARBA00022771"/>
    </source>
</evidence>
<evidence type="ECO:0000256" key="4">
    <source>
        <dbReference type="PROSITE-ProRule" id="PRU00175"/>
    </source>
</evidence>
<dbReference type="InterPro" id="IPR001841">
    <property type="entry name" value="Znf_RING"/>
</dbReference>
<feature type="region of interest" description="Disordered" evidence="5">
    <location>
        <begin position="112"/>
        <end position="134"/>
    </location>
</feature>
<evidence type="ECO:0000313" key="10">
    <source>
        <dbReference type="Proteomes" id="UP000256601"/>
    </source>
</evidence>
<dbReference type="VEuPathDB" id="FungiDB:YALI0_D10615g"/>
<dbReference type="SUPFAM" id="SSF57850">
    <property type="entry name" value="RING/U-box"/>
    <property type="match status" value="1"/>
</dbReference>
<dbReference type="GO" id="GO:0016567">
    <property type="term" value="P:protein ubiquitination"/>
    <property type="evidence" value="ECO:0007669"/>
    <property type="project" value="UniProtKB-UniPathway"/>
</dbReference>
<feature type="region of interest" description="Disordered" evidence="5">
    <location>
        <begin position="55"/>
        <end position="100"/>
    </location>
</feature>
<reference evidence="7 9" key="1">
    <citation type="journal article" date="2016" name="PLoS ONE">
        <title>Sequence Assembly of Yarrowia lipolytica Strain W29/CLIB89 Shows Transposable Element Diversity.</title>
        <authorList>
            <person name="Magnan C."/>
            <person name="Yu J."/>
            <person name="Chang I."/>
            <person name="Jahn E."/>
            <person name="Kanomata Y."/>
            <person name="Wu J."/>
            <person name="Zeller M."/>
            <person name="Oakes M."/>
            <person name="Baldi P."/>
            <person name="Sandmeyer S."/>
        </authorList>
    </citation>
    <scope>NUCLEOTIDE SEQUENCE [LARGE SCALE GENOMIC DNA]</scope>
    <source>
        <strain evidence="7">CLIB89</strain>
        <strain evidence="9">CLIB89(W29)</strain>
    </source>
</reference>
<dbReference type="PROSITE" id="PS50089">
    <property type="entry name" value="ZF_RING_2"/>
    <property type="match status" value="1"/>
</dbReference>